<reference evidence="1" key="1">
    <citation type="journal article" date="2021" name="Proc. Natl. Acad. Sci. U.S.A.">
        <title>A Catalog of Tens of Thousands of Viruses from Human Metagenomes Reveals Hidden Associations with Chronic Diseases.</title>
        <authorList>
            <person name="Tisza M.J."/>
            <person name="Buck C.B."/>
        </authorList>
    </citation>
    <scope>NUCLEOTIDE SEQUENCE</scope>
    <source>
        <strain evidence="1">CtX5W26</strain>
    </source>
</reference>
<evidence type="ECO:0000313" key="1">
    <source>
        <dbReference type="EMBL" id="DAF92919.1"/>
    </source>
</evidence>
<dbReference type="EMBL" id="BK016076">
    <property type="protein sequence ID" value="DAF92919.1"/>
    <property type="molecule type" value="Genomic_DNA"/>
</dbReference>
<name>A0A8S5UEI7_9CAUD</name>
<accession>A0A8S5UEI7</accession>
<proteinExistence type="predicted"/>
<organism evidence="1">
    <name type="scientific">Siphoviridae sp. ctX5W26</name>
    <dbReference type="NCBI Taxonomy" id="2825540"/>
    <lineage>
        <taxon>Viruses</taxon>
        <taxon>Duplodnaviria</taxon>
        <taxon>Heunggongvirae</taxon>
        <taxon>Uroviricota</taxon>
        <taxon>Caudoviricetes</taxon>
    </lineage>
</organism>
<sequence>MENDLNFRDMHGQEKIRKVYRLVQLNVGWRMSYHSKR</sequence>
<protein>
    <submittedName>
        <fullName evidence="1">Uncharacterized protein</fullName>
    </submittedName>
</protein>